<dbReference type="RefSeq" id="WP_192477713.1">
    <property type="nucleotide sequence ID" value="NZ_VKME01000006.1"/>
</dbReference>
<dbReference type="Proteomes" id="UP000656723">
    <property type="component" value="Unassembled WGS sequence"/>
</dbReference>
<gene>
    <name evidence="2" type="ORF">FOT72_01655</name>
</gene>
<comment type="caution">
    <text evidence="2">The sequence shown here is derived from an EMBL/GenBank/DDBJ whole genome shotgun (WGS) entry which is preliminary data.</text>
</comment>
<dbReference type="EMBL" id="VKME01000006">
    <property type="protein sequence ID" value="MBE0126755.1"/>
    <property type="molecule type" value="Genomic_DNA"/>
</dbReference>
<accession>A0A8I0MH91</accession>
<evidence type="ECO:0008006" key="4">
    <source>
        <dbReference type="Google" id="ProtNLM"/>
    </source>
</evidence>
<evidence type="ECO:0000256" key="1">
    <source>
        <dbReference type="SAM" id="Coils"/>
    </source>
</evidence>
<sequence length="189" mass="20770">MDSNISELVKLGHERADELKAACGAIDVRSVAQLISDLASQLEVQYVRAEESRREFRSADITMQNLEAQLKQSKIDADCYKKGMEASNARLVQLAAENAKLADCANFYLLGFKPAKGAFGIEYRPTEQLLDDCGNTALEAIKTPATDAFLAEVRAQGVEMAACALDDVNQFNYANMLDDLAQKLRQEAD</sequence>
<dbReference type="AlphaFoldDB" id="A0A8I0MH91"/>
<proteinExistence type="predicted"/>
<name>A0A8I0MH91_CITAM</name>
<evidence type="ECO:0000313" key="2">
    <source>
        <dbReference type="EMBL" id="MBE0126755.1"/>
    </source>
</evidence>
<reference evidence="2" key="1">
    <citation type="submission" date="2019-07" db="EMBL/GenBank/DDBJ databases">
        <title>KPC-2 carbapenem resistent Enterobacterales isolates from Germany.</title>
        <authorList>
            <person name="Yao Y."/>
            <person name="Falgenhauer L."/>
            <person name="Imirzalioglu C."/>
            <person name="Chakraborty T."/>
        </authorList>
    </citation>
    <scope>NUCLEOTIDE SEQUENCE</scope>
    <source>
        <strain evidence="2">CA13304</strain>
    </source>
</reference>
<evidence type="ECO:0000313" key="3">
    <source>
        <dbReference type="Proteomes" id="UP000656723"/>
    </source>
</evidence>
<feature type="coiled-coil region" evidence="1">
    <location>
        <begin position="49"/>
        <end position="83"/>
    </location>
</feature>
<protein>
    <recommendedName>
        <fullName evidence="4">Ead/Ea22-like family protein</fullName>
    </recommendedName>
</protein>
<organism evidence="2 3">
    <name type="scientific">Citrobacter amalonaticus</name>
    <dbReference type="NCBI Taxonomy" id="35703"/>
    <lineage>
        <taxon>Bacteria</taxon>
        <taxon>Pseudomonadati</taxon>
        <taxon>Pseudomonadota</taxon>
        <taxon>Gammaproteobacteria</taxon>
        <taxon>Enterobacterales</taxon>
        <taxon>Enterobacteriaceae</taxon>
        <taxon>Citrobacter</taxon>
    </lineage>
</organism>
<keyword evidence="1" id="KW-0175">Coiled coil</keyword>